<dbReference type="GO" id="GO:0006351">
    <property type="term" value="P:DNA-templated transcription"/>
    <property type="evidence" value="ECO:0007669"/>
    <property type="project" value="InterPro"/>
</dbReference>
<accession>A0A183EUP0</accession>
<proteinExistence type="predicted"/>
<sequence length="145" mass="16635">LSCQPSSSKDLLVKRFNYHSERVLLTTAENKAIPDADLEEPSNAGNVKNDGAKVREEGEDEIMLESEELRFDKHEEQDRMELDDDYEDLLRLATAGKEFESEKDSTAQLQANEMVDLQAMHDSVAELLKHFWMCFPPTTPEMEEK</sequence>
<dbReference type="AlphaFoldDB" id="A0A183EUP0"/>
<name>A0A183EUP0_9BILA</name>
<dbReference type="GO" id="GO:0006289">
    <property type="term" value="P:nucleotide-excision repair"/>
    <property type="evidence" value="ECO:0007669"/>
    <property type="project" value="InterPro"/>
</dbReference>
<dbReference type="WBParaSite" id="GPUH_0002471101-mRNA-1">
    <property type="protein sequence ID" value="GPUH_0002471101-mRNA-1"/>
    <property type="gene ID" value="GPUH_0002471101"/>
</dbReference>
<protein>
    <submittedName>
        <fullName evidence="2">TBP-binding domain-containing protein</fullName>
    </submittedName>
</protein>
<dbReference type="InterPro" id="IPR027079">
    <property type="entry name" value="Tfb1/GTF2H1"/>
</dbReference>
<feature type="region of interest" description="Disordered" evidence="1">
    <location>
        <begin position="34"/>
        <end position="57"/>
    </location>
</feature>
<reference evidence="2" key="1">
    <citation type="submission" date="2016-06" db="UniProtKB">
        <authorList>
            <consortium name="WormBaseParasite"/>
        </authorList>
    </citation>
    <scope>IDENTIFICATION</scope>
</reference>
<evidence type="ECO:0000256" key="1">
    <source>
        <dbReference type="SAM" id="MobiDB-lite"/>
    </source>
</evidence>
<organism evidence="2">
    <name type="scientific">Gongylonema pulchrum</name>
    <dbReference type="NCBI Taxonomy" id="637853"/>
    <lineage>
        <taxon>Eukaryota</taxon>
        <taxon>Metazoa</taxon>
        <taxon>Ecdysozoa</taxon>
        <taxon>Nematoda</taxon>
        <taxon>Chromadorea</taxon>
        <taxon>Rhabditida</taxon>
        <taxon>Spirurina</taxon>
        <taxon>Spiruromorpha</taxon>
        <taxon>Spiruroidea</taxon>
        <taxon>Gongylonematidae</taxon>
        <taxon>Gongylonema</taxon>
    </lineage>
</organism>
<dbReference type="PANTHER" id="PTHR12856">
    <property type="entry name" value="TRANSCRIPTION INITIATION FACTOR IIH-RELATED"/>
    <property type="match status" value="1"/>
</dbReference>
<dbReference type="GO" id="GO:0000439">
    <property type="term" value="C:transcription factor TFIIH core complex"/>
    <property type="evidence" value="ECO:0007669"/>
    <property type="project" value="InterPro"/>
</dbReference>
<evidence type="ECO:0000313" key="2">
    <source>
        <dbReference type="WBParaSite" id="GPUH_0002471101-mRNA-1"/>
    </source>
</evidence>